<accession>A0A9P5VKT3</accession>
<gene>
    <name evidence="1" type="ORF">BG006_007502</name>
</gene>
<name>A0A9P5VKT3_9FUNG</name>
<dbReference type="Gene3D" id="3.40.30.10">
    <property type="entry name" value="Glutaredoxin"/>
    <property type="match status" value="1"/>
</dbReference>
<comment type="caution">
    <text evidence="1">The sequence shown here is derived from an EMBL/GenBank/DDBJ whole genome shotgun (WGS) entry which is preliminary data.</text>
</comment>
<evidence type="ECO:0000313" key="2">
    <source>
        <dbReference type="Proteomes" id="UP000696485"/>
    </source>
</evidence>
<evidence type="ECO:0000313" key="1">
    <source>
        <dbReference type="EMBL" id="KAF9329396.1"/>
    </source>
</evidence>
<dbReference type="EMBL" id="JAAAUY010000478">
    <property type="protein sequence ID" value="KAF9329396.1"/>
    <property type="molecule type" value="Genomic_DNA"/>
</dbReference>
<sequence>MSYRPQLPLHTNLSPQDVAQALTEPNAVYTLLYWNLNGVASTAREILVYGKADYKFESATKKQWWANETPSPFACLSVLTNHASKEERAFENVNTDDDDRKLDAKSCFLKWTLPTFIHNH</sequence>
<dbReference type="AlphaFoldDB" id="A0A9P5VKT3"/>
<reference evidence="1" key="1">
    <citation type="journal article" date="2020" name="Fungal Divers.">
        <title>Resolving the Mortierellaceae phylogeny through synthesis of multi-gene phylogenetics and phylogenomics.</title>
        <authorList>
            <person name="Vandepol N."/>
            <person name="Liber J."/>
            <person name="Desiro A."/>
            <person name="Na H."/>
            <person name="Kennedy M."/>
            <person name="Barry K."/>
            <person name="Grigoriev I.V."/>
            <person name="Miller A.N."/>
            <person name="O'Donnell K."/>
            <person name="Stajich J.E."/>
            <person name="Bonito G."/>
        </authorList>
    </citation>
    <scope>NUCLEOTIDE SEQUENCE</scope>
    <source>
        <strain evidence="1">NVP1</strain>
    </source>
</reference>
<dbReference type="Proteomes" id="UP000696485">
    <property type="component" value="Unassembled WGS sequence"/>
</dbReference>
<organism evidence="1 2">
    <name type="scientific">Podila minutissima</name>
    <dbReference type="NCBI Taxonomy" id="64525"/>
    <lineage>
        <taxon>Eukaryota</taxon>
        <taxon>Fungi</taxon>
        <taxon>Fungi incertae sedis</taxon>
        <taxon>Mucoromycota</taxon>
        <taxon>Mortierellomycotina</taxon>
        <taxon>Mortierellomycetes</taxon>
        <taxon>Mortierellales</taxon>
        <taxon>Mortierellaceae</taxon>
        <taxon>Podila</taxon>
    </lineage>
</organism>
<protein>
    <submittedName>
        <fullName evidence="1">Uncharacterized protein</fullName>
    </submittedName>
</protein>
<proteinExistence type="predicted"/>
<keyword evidence="2" id="KW-1185">Reference proteome</keyword>